<dbReference type="PROSITE" id="PS50821">
    <property type="entry name" value="PAZ"/>
    <property type="match status" value="1"/>
</dbReference>
<proteinExistence type="predicted"/>
<feature type="non-terminal residue" evidence="2">
    <location>
        <position position="216"/>
    </location>
</feature>
<dbReference type="EMBL" id="OC896021">
    <property type="protein sequence ID" value="CAD7647894.1"/>
    <property type="molecule type" value="Genomic_DNA"/>
</dbReference>
<evidence type="ECO:0000259" key="1">
    <source>
        <dbReference type="PROSITE" id="PS50821"/>
    </source>
</evidence>
<evidence type="ECO:0000313" key="2">
    <source>
        <dbReference type="EMBL" id="CAD7647894.1"/>
    </source>
</evidence>
<dbReference type="PANTHER" id="PTHR22891">
    <property type="entry name" value="EUKARYOTIC TRANSLATION INITIATION FACTOR 2C"/>
    <property type="match status" value="1"/>
</dbReference>
<dbReference type="Proteomes" id="UP000759131">
    <property type="component" value="Unassembled WGS sequence"/>
</dbReference>
<dbReference type="Gene3D" id="2.170.260.10">
    <property type="entry name" value="paz domain"/>
    <property type="match status" value="1"/>
</dbReference>
<keyword evidence="3" id="KW-1185">Reference proteome</keyword>
<dbReference type="InterPro" id="IPR036085">
    <property type="entry name" value="PAZ_dom_sf"/>
</dbReference>
<protein>
    <recommendedName>
        <fullName evidence="1">PAZ domain-containing protein</fullName>
    </recommendedName>
</protein>
<dbReference type="GO" id="GO:0003723">
    <property type="term" value="F:RNA binding"/>
    <property type="evidence" value="ECO:0007669"/>
    <property type="project" value="InterPro"/>
</dbReference>
<dbReference type="InterPro" id="IPR003100">
    <property type="entry name" value="PAZ_dom"/>
</dbReference>
<dbReference type="OrthoDB" id="6496092at2759"/>
<dbReference type="SUPFAM" id="SSF101690">
    <property type="entry name" value="PAZ domain"/>
    <property type="match status" value="1"/>
</dbReference>
<sequence length="216" mass="24741">MYARVNIDNAAHNNVGYKQVVFGHYQSTRLTKIGPTILVDRSATAFFTGGSLKDFMYNMKNQLSQRVRNETKLIEILAKECKGLRVYTHHLGYKRSYTIKDLSRFPPDRQTFEIDENGRKRQVSVKDYFKAQYKKDITDTGLPCLIPQANKPIYLPIEMCTLHPDQPVSRAKLDSFSTSKMVRACGSQSPVERFDAIEEAVRTINETSAPYLNEFS</sequence>
<gene>
    <name evidence="2" type="ORF">OSB1V03_LOCUS21659</name>
</gene>
<organism evidence="2">
    <name type="scientific">Medioppia subpectinata</name>
    <dbReference type="NCBI Taxonomy" id="1979941"/>
    <lineage>
        <taxon>Eukaryota</taxon>
        <taxon>Metazoa</taxon>
        <taxon>Ecdysozoa</taxon>
        <taxon>Arthropoda</taxon>
        <taxon>Chelicerata</taxon>
        <taxon>Arachnida</taxon>
        <taxon>Acari</taxon>
        <taxon>Acariformes</taxon>
        <taxon>Sarcoptiformes</taxon>
        <taxon>Oribatida</taxon>
        <taxon>Brachypylina</taxon>
        <taxon>Oppioidea</taxon>
        <taxon>Oppiidae</taxon>
        <taxon>Medioppia</taxon>
    </lineage>
</organism>
<name>A0A7R9LWK7_9ACAR</name>
<dbReference type="CDD" id="cd02846">
    <property type="entry name" value="PAZ_argonaute_like"/>
    <property type="match status" value="1"/>
</dbReference>
<accession>A0A7R9LWK7</accession>
<reference evidence="2" key="1">
    <citation type="submission" date="2020-11" db="EMBL/GenBank/DDBJ databases">
        <authorList>
            <person name="Tran Van P."/>
        </authorList>
    </citation>
    <scope>NUCLEOTIDE SEQUENCE</scope>
</reference>
<evidence type="ECO:0000313" key="3">
    <source>
        <dbReference type="Proteomes" id="UP000759131"/>
    </source>
</evidence>
<feature type="domain" description="PAZ" evidence="1">
    <location>
        <begin position="51"/>
        <end position="164"/>
    </location>
</feature>
<dbReference type="EMBL" id="CAJPIZ010041446">
    <property type="protein sequence ID" value="CAG2121713.1"/>
    <property type="molecule type" value="Genomic_DNA"/>
</dbReference>
<dbReference type="Pfam" id="PF02170">
    <property type="entry name" value="PAZ"/>
    <property type="match status" value="1"/>
</dbReference>
<dbReference type="SMART" id="SM00949">
    <property type="entry name" value="PAZ"/>
    <property type="match status" value="1"/>
</dbReference>
<dbReference type="AlphaFoldDB" id="A0A7R9LWK7"/>